<evidence type="ECO:0000256" key="4">
    <source>
        <dbReference type="ARBA" id="ARBA00022679"/>
    </source>
</evidence>
<reference evidence="12" key="1">
    <citation type="submission" date="2017-02" db="EMBL/GenBank/DDBJ databases">
        <authorList>
            <person name="Regsiter A."/>
            <person name="William W."/>
        </authorList>
    </citation>
    <scope>NUCLEOTIDE SEQUENCE</scope>
    <source>
        <strain evidence="12">BdmA 4</strain>
    </source>
</reference>
<evidence type="ECO:0000256" key="9">
    <source>
        <dbReference type="HAMAP-Rule" id="MF_00061"/>
    </source>
</evidence>
<feature type="active site" evidence="9">
    <location>
        <position position="139"/>
    </location>
</feature>
<dbReference type="EMBL" id="FWDO01000007">
    <property type="protein sequence ID" value="SLM19745.1"/>
    <property type="molecule type" value="Genomic_DNA"/>
</dbReference>
<evidence type="ECO:0000313" key="12">
    <source>
        <dbReference type="EMBL" id="SLM19745.1"/>
    </source>
</evidence>
<dbReference type="Gene3D" id="3.30.70.890">
    <property type="entry name" value="GHMP kinase, C-terminal domain"/>
    <property type="match status" value="1"/>
</dbReference>
<dbReference type="InterPro" id="IPR036554">
    <property type="entry name" value="GHMP_kinase_C_sf"/>
</dbReference>
<dbReference type="Pfam" id="PF08544">
    <property type="entry name" value="GHMP_kinases_C"/>
    <property type="match status" value="1"/>
</dbReference>
<dbReference type="InterPro" id="IPR004424">
    <property type="entry name" value="IspE"/>
</dbReference>
<protein>
    <recommendedName>
        <fullName evidence="3 9">4-diphosphocytidyl-2-C-methyl-D-erythritol kinase</fullName>
        <shortName evidence="9">CMK</shortName>
        <ecNumber evidence="2 9">2.7.1.148</ecNumber>
    </recommendedName>
    <alternativeName>
        <fullName evidence="8 9">4-(cytidine-5'-diphospho)-2-C-methyl-D-erythritol kinase</fullName>
    </alternativeName>
</protein>
<evidence type="ECO:0000256" key="8">
    <source>
        <dbReference type="ARBA" id="ARBA00032554"/>
    </source>
</evidence>
<dbReference type="PANTHER" id="PTHR43527">
    <property type="entry name" value="4-DIPHOSPHOCYTIDYL-2-C-METHYL-D-ERYTHRITOL KINASE, CHLOROPLASTIC"/>
    <property type="match status" value="1"/>
</dbReference>
<comment type="pathway">
    <text evidence="9">Isoprenoid biosynthesis; isopentenyl diphosphate biosynthesis via DXP pathway; isopentenyl diphosphate from 1-deoxy-D-xylulose 5-phosphate: step 3/6.</text>
</comment>
<dbReference type="GO" id="GO:0005524">
    <property type="term" value="F:ATP binding"/>
    <property type="evidence" value="ECO:0007669"/>
    <property type="project" value="UniProtKB-UniRule"/>
</dbReference>
<dbReference type="PANTHER" id="PTHR43527:SF2">
    <property type="entry name" value="4-DIPHOSPHOCYTIDYL-2-C-METHYL-D-ERYTHRITOL KINASE, CHLOROPLASTIC"/>
    <property type="match status" value="1"/>
</dbReference>
<keyword evidence="9" id="KW-0414">Isoprene biosynthesis</keyword>
<feature type="domain" description="GHMP kinase C-terminal" evidence="11">
    <location>
        <begin position="232"/>
        <end position="288"/>
    </location>
</feature>
<organism evidence="12">
    <name type="scientific">uncultured spirochete</name>
    <dbReference type="NCBI Taxonomy" id="156406"/>
    <lineage>
        <taxon>Bacteria</taxon>
        <taxon>Pseudomonadati</taxon>
        <taxon>Spirochaetota</taxon>
        <taxon>Spirochaetia</taxon>
        <taxon>Spirochaetales</taxon>
        <taxon>environmental samples</taxon>
    </lineage>
</organism>
<dbReference type="Gene3D" id="3.30.230.10">
    <property type="match status" value="1"/>
</dbReference>
<dbReference type="SUPFAM" id="SSF54211">
    <property type="entry name" value="Ribosomal protein S5 domain 2-like"/>
    <property type="match status" value="1"/>
</dbReference>
<comment type="caution">
    <text evidence="9">Lacks conserved residue(s) required for the propagation of feature annotation.</text>
</comment>
<dbReference type="InterPro" id="IPR014721">
    <property type="entry name" value="Ribsml_uS5_D2-typ_fold_subgr"/>
</dbReference>
<dbReference type="PIRSF" id="PIRSF010376">
    <property type="entry name" value="IspE"/>
    <property type="match status" value="1"/>
</dbReference>
<evidence type="ECO:0000256" key="5">
    <source>
        <dbReference type="ARBA" id="ARBA00022741"/>
    </source>
</evidence>
<evidence type="ECO:0000256" key="1">
    <source>
        <dbReference type="ARBA" id="ARBA00009684"/>
    </source>
</evidence>
<evidence type="ECO:0000256" key="2">
    <source>
        <dbReference type="ARBA" id="ARBA00012052"/>
    </source>
</evidence>
<gene>
    <name evidence="9" type="primary">ispE</name>
    <name evidence="12" type="ORF">SPIRO4BDMA_70167</name>
</gene>
<dbReference type="InterPro" id="IPR006204">
    <property type="entry name" value="GHMP_kinase_N_dom"/>
</dbReference>
<dbReference type="HAMAP" id="MF_00061">
    <property type="entry name" value="IspE"/>
    <property type="match status" value="1"/>
</dbReference>
<keyword evidence="5 9" id="KW-0547">Nucleotide-binding</keyword>
<dbReference type="GO" id="GO:0019288">
    <property type="term" value="P:isopentenyl diphosphate biosynthetic process, methylerythritol 4-phosphate pathway"/>
    <property type="evidence" value="ECO:0007669"/>
    <property type="project" value="UniProtKB-UniRule"/>
</dbReference>
<evidence type="ECO:0000256" key="3">
    <source>
        <dbReference type="ARBA" id="ARBA00017473"/>
    </source>
</evidence>
<evidence type="ECO:0000259" key="10">
    <source>
        <dbReference type="Pfam" id="PF00288"/>
    </source>
</evidence>
<dbReference type="GO" id="GO:0016114">
    <property type="term" value="P:terpenoid biosynthetic process"/>
    <property type="evidence" value="ECO:0007669"/>
    <property type="project" value="UniProtKB-UniRule"/>
</dbReference>
<keyword evidence="7 9" id="KW-0067">ATP-binding</keyword>
<comment type="similarity">
    <text evidence="1 9">Belongs to the GHMP kinase family. IspE subfamily.</text>
</comment>
<dbReference type="SUPFAM" id="SSF55060">
    <property type="entry name" value="GHMP Kinase, C-terminal domain"/>
    <property type="match status" value="1"/>
</dbReference>
<dbReference type="UniPathway" id="UPA00056">
    <property type="reaction ID" value="UER00094"/>
</dbReference>
<keyword evidence="6 9" id="KW-0418">Kinase</keyword>
<evidence type="ECO:0000256" key="7">
    <source>
        <dbReference type="ARBA" id="ARBA00022840"/>
    </source>
</evidence>
<name>A0A3P3XTY7_9SPIR</name>
<comment type="function">
    <text evidence="9">Catalyzes the phosphorylation of the position 2 hydroxy group of 4-diphosphocytidyl-2C-methyl-D-erythritol.</text>
</comment>
<feature type="domain" description="GHMP kinase N-terminal" evidence="10">
    <location>
        <begin position="69"/>
        <end position="147"/>
    </location>
</feature>
<dbReference type="EC" id="2.7.1.148" evidence="2 9"/>
<accession>A0A3P3XTY7</accession>
<dbReference type="InterPro" id="IPR013750">
    <property type="entry name" value="GHMP_kinase_C_dom"/>
</dbReference>
<dbReference type="Pfam" id="PF00288">
    <property type="entry name" value="GHMP_kinases_N"/>
    <property type="match status" value="1"/>
</dbReference>
<dbReference type="InterPro" id="IPR020568">
    <property type="entry name" value="Ribosomal_Su5_D2-typ_SF"/>
</dbReference>
<sequence>MKGVEIAAFAKINIGLQVFERKPTGYHDIESIFQNVSLADSLRLYINGLGLIVIEGELGGCPPDNSSLYHAAMAFDAACGGLMCRKGVSIHIEKGIPAGAGLGGAGADAAATLWGLNELFETRFSQVELARLGERVASDVPFFLFGGAAIVRGRGERISPISPSTDFGLIVLQPPWTSQTPEAYMALDSLRDEKSAPHSRPAVIHETSYASCLSDGELETWYRSPIAQWQFKNDFQPVLVKKHPLYQELFSILKEHGAAYVSLTGSGSCIFGVFESFDRAHKVAEKCKRISSERAAGDQWHAVNIFTVQPLARSMIVSYIQDCNEDTRSDKERPCYGSN</sequence>
<keyword evidence="4 9" id="KW-0808">Transferase</keyword>
<feature type="active site" evidence="9">
    <location>
        <position position="11"/>
    </location>
</feature>
<evidence type="ECO:0000256" key="6">
    <source>
        <dbReference type="ARBA" id="ARBA00022777"/>
    </source>
</evidence>
<dbReference type="AlphaFoldDB" id="A0A3P3XTY7"/>
<comment type="catalytic activity">
    <reaction evidence="9">
        <text>4-CDP-2-C-methyl-D-erythritol + ATP = 4-CDP-2-C-methyl-D-erythritol 2-phosphate + ADP + H(+)</text>
        <dbReference type="Rhea" id="RHEA:18437"/>
        <dbReference type="ChEBI" id="CHEBI:15378"/>
        <dbReference type="ChEBI" id="CHEBI:30616"/>
        <dbReference type="ChEBI" id="CHEBI:57823"/>
        <dbReference type="ChEBI" id="CHEBI:57919"/>
        <dbReference type="ChEBI" id="CHEBI:456216"/>
        <dbReference type="EC" id="2.7.1.148"/>
    </reaction>
</comment>
<proteinExistence type="inferred from homology"/>
<evidence type="ECO:0000259" key="11">
    <source>
        <dbReference type="Pfam" id="PF08544"/>
    </source>
</evidence>
<dbReference type="NCBIfam" id="TIGR00154">
    <property type="entry name" value="ispE"/>
    <property type="match status" value="1"/>
</dbReference>
<dbReference type="GO" id="GO:0050515">
    <property type="term" value="F:4-(cytidine 5'-diphospho)-2-C-methyl-D-erythritol kinase activity"/>
    <property type="evidence" value="ECO:0007669"/>
    <property type="project" value="UniProtKB-UniRule"/>
</dbReference>